<comment type="caution">
    <text evidence="2">The sequence shown here is derived from an EMBL/GenBank/DDBJ whole genome shotgun (WGS) entry which is preliminary data.</text>
</comment>
<dbReference type="OrthoDB" id="4220248at2759"/>
<sequence>MAPIKTSSSIPATTFHLFPWLPIELRLEIWRLCLPHRVCEKDVACSFILFNLLDNSVPAPCFLYQTTKVNGRPPVITRVCHESRAVALKAGGYYEFYDTEDCDTDDWDADDGLPISETSDKKPYWDAVNCIKEAWFDPTRDVTHLHWEPKYQEFFCIGSPLKSLAWDASRAARGGSFTIDFFQNITYRKAELIDFVKQMPSWKVVMRVIVIHADSATAASTGLFGLLGDAPVQLVDVYDEAKVDALWKMAKECDSRELVTVCQGFHRISAMAYHQVLRDIISYTLRFEDDFNADAEDVISRMRPVIMFRLCTEMCNRIGSAAKPRAWPV</sequence>
<evidence type="ECO:0000259" key="1">
    <source>
        <dbReference type="Pfam" id="PF20150"/>
    </source>
</evidence>
<dbReference type="PANTHER" id="PTHR35910">
    <property type="entry name" value="2EXR DOMAIN-CONTAINING PROTEIN"/>
    <property type="match status" value="1"/>
</dbReference>
<dbReference type="AlphaFoldDB" id="A0A364KU09"/>
<organism evidence="2 3">
    <name type="scientific">Talaromyces amestolkiae</name>
    <dbReference type="NCBI Taxonomy" id="1196081"/>
    <lineage>
        <taxon>Eukaryota</taxon>
        <taxon>Fungi</taxon>
        <taxon>Dikarya</taxon>
        <taxon>Ascomycota</taxon>
        <taxon>Pezizomycotina</taxon>
        <taxon>Eurotiomycetes</taxon>
        <taxon>Eurotiomycetidae</taxon>
        <taxon>Eurotiales</taxon>
        <taxon>Trichocomaceae</taxon>
        <taxon>Talaromyces</taxon>
        <taxon>Talaromyces sect. Talaromyces</taxon>
    </lineage>
</organism>
<dbReference type="STRING" id="1196081.A0A364KU09"/>
<accession>A0A364KU09</accession>
<gene>
    <name evidence="2" type="ORF">BHQ10_003031</name>
</gene>
<dbReference type="EMBL" id="MIKG01000004">
    <property type="protein sequence ID" value="RAO67019.1"/>
    <property type="molecule type" value="Genomic_DNA"/>
</dbReference>
<dbReference type="Pfam" id="PF20150">
    <property type="entry name" value="2EXR"/>
    <property type="match status" value="1"/>
</dbReference>
<keyword evidence="3" id="KW-1185">Reference proteome</keyword>
<dbReference type="RefSeq" id="XP_040731535.1">
    <property type="nucleotide sequence ID" value="XM_040875243.1"/>
</dbReference>
<name>A0A364KU09_TALAM</name>
<dbReference type="Proteomes" id="UP000249363">
    <property type="component" value="Unassembled WGS sequence"/>
</dbReference>
<dbReference type="InterPro" id="IPR045518">
    <property type="entry name" value="2EXR"/>
</dbReference>
<dbReference type="GeneID" id="63792247"/>
<evidence type="ECO:0000313" key="3">
    <source>
        <dbReference type="Proteomes" id="UP000249363"/>
    </source>
</evidence>
<dbReference type="PANTHER" id="PTHR35910:SF1">
    <property type="entry name" value="2EXR DOMAIN-CONTAINING PROTEIN"/>
    <property type="match status" value="1"/>
</dbReference>
<reference evidence="2 3" key="1">
    <citation type="journal article" date="2017" name="Biotechnol. Biofuels">
        <title>Differential beta-glucosidase expression as a function of carbon source availability in Talaromyces amestolkiae: a genomic and proteomic approach.</title>
        <authorList>
            <person name="de Eugenio L.I."/>
            <person name="Mendez-Liter J.A."/>
            <person name="Nieto-Dominguez M."/>
            <person name="Alonso L."/>
            <person name="Gil-Munoz J."/>
            <person name="Barriuso J."/>
            <person name="Prieto A."/>
            <person name="Martinez M.J."/>
        </authorList>
    </citation>
    <scope>NUCLEOTIDE SEQUENCE [LARGE SCALE GENOMIC DNA]</scope>
    <source>
        <strain evidence="2 3">CIB</strain>
    </source>
</reference>
<feature type="domain" description="2EXR" evidence="1">
    <location>
        <begin position="15"/>
        <end position="142"/>
    </location>
</feature>
<evidence type="ECO:0000313" key="2">
    <source>
        <dbReference type="EMBL" id="RAO67019.1"/>
    </source>
</evidence>
<proteinExistence type="predicted"/>
<protein>
    <recommendedName>
        <fullName evidence="1">2EXR domain-containing protein</fullName>
    </recommendedName>
</protein>